<accession>A0A913YEM2</accession>
<dbReference type="InterPro" id="IPR027417">
    <property type="entry name" value="P-loop_NTPase"/>
</dbReference>
<dbReference type="GO" id="GO:0045345">
    <property type="term" value="P:positive regulation of MHC class I biosynthetic process"/>
    <property type="evidence" value="ECO:0007669"/>
    <property type="project" value="TreeGrafter"/>
</dbReference>
<dbReference type="KEGG" id="epa:114574607"/>
<evidence type="ECO:0000313" key="4">
    <source>
        <dbReference type="EnsemblMetazoa" id="XP_028513489.1"/>
    </source>
</evidence>
<evidence type="ECO:0000259" key="3">
    <source>
        <dbReference type="Pfam" id="PF05729"/>
    </source>
</evidence>
<dbReference type="Proteomes" id="UP000887567">
    <property type="component" value="Unplaced"/>
</dbReference>
<dbReference type="Gene3D" id="3.40.50.300">
    <property type="entry name" value="P-loop containing nucleotide triphosphate hydrolases"/>
    <property type="match status" value="1"/>
</dbReference>
<dbReference type="AlphaFoldDB" id="A0A913YEM2"/>
<reference evidence="4" key="1">
    <citation type="submission" date="2022-11" db="UniProtKB">
        <authorList>
            <consortium name="EnsemblMetazoa"/>
        </authorList>
    </citation>
    <scope>IDENTIFICATION</scope>
</reference>
<dbReference type="RefSeq" id="XP_028513489.1">
    <property type="nucleotide sequence ID" value="XM_028657688.1"/>
</dbReference>
<dbReference type="PANTHER" id="PTHR47189">
    <property type="entry name" value="MHC CLASS II TRANSACTIVATOR"/>
    <property type="match status" value="1"/>
</dbReference>
<sequence length="208" mass="23574">MQMQSTPKTLLDNFKTDDIFTHVILHHDNSKSHDMNNCEEALHDGKCKMMSNWANAFRDKTEKSKSILLVGQRGIGKTLFTKKLIDDWSQDGGVFGKAGEEDLVNGVCKLGYLMSVEELNSFEEKEFSLVDLLKHVTGVSKNSERTTLVEQLIQNPENLLLAFDDFDEFKDLVQCMDSNLESTFPDDPNTKMPLSLLINRCCTFAKVN</sequence>
<dbReference type="Pfam" id="PF05729">
    <property type="entry name" value="NACHT"/>
    <property type="match status" value="1"/>
</dbReference>
<evidence type="ECO:0000256" key="1">
    <source>
        <dbReference type="ARBA" id="ARBA00022614"/>
    </source>
</evidence>
<dbReference type="SUPFAM" id="SSF52540">
    <property type="entry name" value="P-loop containing nucleoside triphosphate hydrolases"/>
    <property type="match status" value="1"/>
</dbReference>
<organism evidence="4 5">
    <name type="scientific">Exaiptasia diaphana</name>
    <name type="common">Tropical sea anemone</name>
    <name type="synonym">Aiptasia pulchella</name>
    <dbReference type="NCBI Taxonomy" id="2652724"/>
    <lineage>
        <taxon>Eukaryota</taxon>
        <taxon>Metazoa</taxon>
        <taxon>Cnidaria</taxon>
        <taxon>Anthozoa</taxon>
        <taxon>Hexacorallia</taxon>
        <taxon>Actiniaria</taxon>
        <taxon>Aiptasiidae</taxon>
        <taxon>Exaiptasia</taxon>
    </lineage>
</organism>
<dbReference type="GeneID" id="114574607"/>
<keyword evidence="5" id="KW-1185">Reference proteome</keyword>
<name>A0A913YEM2_EXADI</name>
<dbReference type="GO" id="GO:0045348">
    <property type="term" value="P:positive regulation of MHC class II biosynthetic process"/>
    <property type="evidence" value="ECO:0007669"/>
    <property type="project" value="TreeGrafter"/>
</dbReference>
<keyword evidence="2" id="KW-0677">Repeat</keyword>
<dbReference type="PANTHER" id="PTHR47189:SF1">
    <property type="entry name" value="MHC CLASS II TRANSACTIVATOR"/>
    <property type="match status" value="1"/>
</dbReference>
<keyword evidence="1" id="KW-0433">Leucine-rich repeat</keyword>
<dbReference type="InterPro" id="IPR007111">
    <property type="entry name" value="NACHT_NTPase"/>
</dbReference>
<dbReference type="GO" id="GO:0045944">
    <property type="term" value="P:positive regulation of transcription by RNA polymerase II"/>
    <property type="evidence" value="ECO:0007669"/>
    <property type="project" value="TreeGrafter"/>
</dbReference>
<protein>
    <recommendedName>
        <fullName evidence="3">NACHT domain-containing protein</fullName>
    </recommendedName>
</protein>
<dbReference type="EnsemblMetazoa" id="XM_028657688.1">
    <property type="protein sequence ID" value="XP_028513489.1"/>
    <property type="gene ID" value="LOC114574607"/>
</dbReference>
<dbReference type="OrthoDB" id="5985050at2759"/>
<evidence type="ECO:0000256" key="2">
    <source>
        <dbReference type="ARBA" id="ARBA00022737"/>
    </source>
</evidence>
<proteinExistence type="predicted"/>
<feature type="domain" description="NACHT" evidence="3">
    <location>
        <begin position="67"/>
        <end position="188"/>
    </location>
</feature>
<evidence type="ECO:0000313" key="5">
    <source>
        <dbReference type="Proteomes" id="UP000887567"/>
    </source>
</evidence>